<evidence type="ECO:0000313" key="2">
    <source>
        <dbReference type="Proteomes" id="UP000814128"/>
    </source>
</evidence>
<dbReference type="Proteomes" id="UP000814128">
    <property type="component" value="Unassembled WGS sequence"/>
</dbReference>
<gene>
    <name evidence="1" type="ORF">K488DRAFT_89064</name>
</gene>
<dbReference type="EMBL" id="MU273698">
    <property type="protein sequence ID" value="KAI0029106.1"/>
    <property type="molecule type" value="Genomic_DNA"/>
</dbReference>
<protein>
    <submittedName>
        <fullName evidence="1">Uncharacterized protein</fullName>
    </submittedName>
</protein>
<reference evidence="1" key="1">
    <citation type="submission" date="2021-02" db="EMBL/GenBank/DDBJ databases">
        <authorList>
            <consortium name="DOE Joint Genome Institute"/>
            <person name="Ahrendt S."/>
            <person name="Looney B.P."/>
            <person name="Miyauchi S."/>
            <person name="Morin E."/>
            <person name="Drula E."/>
            <person name="Courty P.E."/>
            <person name="Chicoki N."/>
            <person name="Fauchery L."/>
            <person name="Kohler A."/>
            <person name="Kuo A."/>
            <person name="Labutti K."/>
            <person name="Pangilinan J."/>
            <person name="Lipzen A."/>
            <person name="Riley R."/>
            <person name="Andreopoulos W."/>
            <person name="He G."/>
            <person name="Johnson J."/>
            <person name="Barry K.W."/>
            <person name="Grigoriev I.V."/>
            <person name="Nagy L."/>
            <person name="Hibbett D."/>
            <person name="Henrissat B."/>
            <person name="Matheny P.B."/>
            <person name="Labbe J."/>
            <person name="Martin F."/>
        </authorList>
    </citation>
    <scope>NUCLEOTIDE SEQUENCE</scope>
    <source>
        <strain evidence="1">EC-137</strain>
    </source>
</reference>
<accession>A0ACB8QCV0</accession>
<proteinExistence type="predicted"/>
<comment type="caution">
    <text evidence="1">The sequence shown here is derived from an EMBL/GenBank/DDBJ whole genome shotgun (WGS) entry which is preliminary data.</text>
</comment>
<keyword evidence="2" id="KW-1185">Reference proteome</keyword>
<sequence length="578" mass="62696">MSHPPPPPFGAQLRPARRPCTPIQHGINRLPTELLSDIFLRFCPDGFRTVVCQICGSSEAKEWWFIPWVCQRWREIALGTPRYWAVPLFSSHDLLDVMLQRARHASLTIHLHEAALKPALDSTRIFATVLAHLEHTENLVLHCTWATLERAIAPGGALAQRAPILRTCSITCTDGRVAEVPFIPLDFLAGHAPKLEALHLAGCWTKWASPLLQSTIRVLVFTSTYIPLADQPGAVLAALERMPQLKHLILYRKGQISTNGDVSPSLPSLGITRSVVLPHLRQCVMMTTLADTCALMDALLVPSTASVTATLDIPDDPPFTRSIDALAHSLGQRFVSPVSASITPLRSMRVLASVYDDTDTFRLSAATQCQPDVFTGAVPPSRVEPSALTDSSLDVAVSGSLRRGGSVPAAIGTLLGTLPLRAVSELVVDFGIYTLMPAWWHAAAACMPALDTVVAYGHNAADTLFAFLDAAPVPDGAFPESPMPALRSLALVGLDLLFPSRCTALLRALRRRGRIGVGMHRLSLRGCALPLKRVLELQANVRDIIVIVDEKAKVAPESPSTQNRAHGSSLSRFELSQL</sequence>
<evidence type="ECO:0000313" key="1">
    <source>
        <dbReference type="EMBL" id="KAI0029106.1"/>
    </source>
</evidence>
<organism evidence="1 2">
    <name type="scientific">Vararia minispora EC-137</name>
    <dbReference type="NCBI Taxonomy" id="1314806"/>
    <lineage>
        <taxon>Eukaryota</taxon>
        <taxon>Fungi</taxon>
        <taxon>Dikarya</taxon>
        <taxon>Basidiomycota</taxon>
        <taxon>Agaricomycotina</taxon>
        <taxon>Agaricomycetes</taxon>
        <taxon>Russulales</taxon>
        <taxon>Lachnocladiaceae</taxon>
        <taxon>Vararia</taxon>
    </lineage>
</organism>
<reference evidence="1" key="2">
    <citation type="journal article" date="2022" name="New Phytol.">
        <title>Evolutionary transition to the ectomycorrhizal habit in the genomes of a hyperdiverse lineage of mushroom-forming fungi.</title>
        <authorList>
            <person name="Looney B."/>
            <person name="Miyauchi S."/>
            <person name="Morin E."/>
            <person name="Drula E."/>
            <person name="Courty P.E."/>
            <person name="Kohler A."/>
            <person name="Kuo A."/>
            <person name="LaButti K."/>
            <person name="Pangilinan J."/>
            <person name="Lipzen A."/>
            <person name="Riley R."/>
            <person name="Andreopoulos W."/>
            <person name="He G."/>
            <person name="Johnson J."/>
            <person name="Nolan M."/>
            <person name="Tritt A."/>
            <person name="Barry K.W."/>
            <person name="Grigoriev I.V."/>
            <person name="Nagy L.G."/>
            <person name="Hibbett D."/>
            <person name="Henrissat B."/>
            <person name="Matheny P.B."/>
            <person name="Labbe J."/>
            <person name="Martin F.M."/>
        </authorList>
    </citation>
    <scope>NUCLEOTIDE SEQUENCE</scope>
    <source>
        <strain evidence="1">EC-137</strain>
    </source>
</reference>
<name>A0ACB8QCV0_9AGAM</name>